<dbReference type="InterPro" id="IPR038254">
    <property type="entry name" value="KIN17_WH-like_sf"/>
</dbReference>
<dbReference type="SMART" id="SM01253">
    <property type="entry name" value="Kin17_mid"/>
    <property type="match status" value="1"/>
</dbReference>
<dbReference type="AlphaFoldDB" id="A0A6A1W185"/>
<dbReference type="InterPro" id="IPR037321">
    <property type="entry name" value="KIN17-like"/>
</dbReference>
<dbReference type="OrthoDB" id="10266249at2759"/>
<dbReference type="Proteomes" id="UP000516437">
    <property type="component" value="Chromosome 3"/>
</dbReference>
<dbReference type="Gene3D" id="1.10.10.2030">
    <property type="entry name" value="DNA/RNA-binding protein Kin17, conserved domain"/>
    <property type="match status" value="1"/>
</dbReference>
<dbReference type="InterPro" id="IPR019447">
    <property type="entry name" value="DNA/RNA-bd_Kin17_WH-like_dom"/>
</dbReference>
<evidence type="ECO:0000313" key="3">
    <source>
        <dbReference type="Proteomes" id="UP000516437"/>
    </source>
</evidence>
<sequence>MSESHQRQMLIFGQNPNRFVEGYSEEFEHSFLEHMKRSHRFSRVAATVVYNVCINDRDHIHMNSTEWASYHKTGQAMYTLRLPETPDNRLSIR</sequence>
<dbReference type="GO" id="GO:0005634">
    <property type="term" value="C:nucleus"/>
    <property type="evidence" value="ECO:0007669"/>
    <property type="project" value="TreeGrafter"/>
</dbReference>
<dbReference type="PANTHER" id="PTHR12805:SF0">
    <property type="entry name" value="DNA_RNA-BINDING PROTEIN KIN17"/>
    <property type="match status" value="1"/>
</dbReference>
<feature type="domain" description="DNA/RNA-binding protein Kin17 WH-like" evidence="1">
    <location>
        <begin position="7"/>
        <end position="93"/>
    </location>
</feature>
<evidence type="ECO:0000259" key="1">
    <source>
        <dbReference type="SMART" id="SM01253"/>
    </source>
</evidence>
<proteinExistence type="predicted"/>
<gene>
    <name evidence="2" type="ORF">CJ030_MR3G014703</name>
</gene>
<comment type="caution">
    <text evidence="2">The sequence shown here is derived from an EMBL/GenBank/DDBJ whole genome shotgun (WGS) entry which is preliminary data.</text>
</comment>
<accession>A0A6A1W185</accession>
<dbReference type="GO" id="GO:0006260">
    <property type="term" value="P:DNA replication"/>
    <property type="evidence" value="ECO:0007669"/>
    <property type="project" value="TreeGrafter"/>
</dbReference>
<protein>
    <submittedName>
        <fullName evidence="2">DNA/RNA-binding protein KIN17</fullName>
    </submittedName>
</protein>
<organism evidence="2 3">
    <name type="scientific">Morella rubra</name>
    <name type="common">Chinese bayberry</name>
    <dbReference type="NCBI Taxonomy" id="262757"/>
    <lineage>
        <taxon>Eukaryota</taxon>
        <taxon>Viridiplantae</taxon>
        <taxon>Streptophyta</taxon>
        <taxon>Embryophyta</taxon>
        <taxon>Tracheophyta</taxon>
        <taxon>Spermatophyta</taxon>
        <taxon>Magnoliopsida</taxon>
        <taxon>eudicotyledons</taxon>
        <taxon>Gunneridae</taxon>
        <taxon>Pentapetalae</taxon>
        <taxon>rosids</taxon>
        <taxon>fabids</taxon>
        <taxon>Fagales</taxon>
        <taxon>Myricaceae</taxon>
        <taxon>Morella</taxon>
    </lineage>
</organism>
<evidence type="ECO:0000313" key="2">
    <source>
        <dbReference type="EMBL" id="KAB1217887.1"/>
    </source>
</evidence>
<name>A0A6A1W185_9ROSI</name>
<dbReference type="EMBL" id="RXIC02000021">
    <property type="protein sequence ID" value="KAB1217887.1"/>
    <property type="molecule type" value="Genomic_DNA"/>
</dbReference>
<dbReference type="GO" id="GO:0003690">
    <property type="term" value="F:double-stranded DNA binding"/>
    <property type="evidence" value="ECO:0007669"/>
    <property type="project" value="TreeGrafter"/>
</dbReference>
<reference evidence="2 3" key="1">
    <citation type="journal article" date="2019" name="Plant Biotechnol. J.">
        <title>The red bayberry genome and genetic basis of sex determination.</title>
        <authorList>
            <person name="Jia H.M."/>
            <person name="Jia H.J."/>
            <person name="Cai Q.L."/>
            <person name="Wang Y."/>
            <person name="Zhao H.B."/>
            <person name="Yang W.F."/>
            <person name="Wang G.Y."/>
            <person name="Li Y.H."/>
            <person name="Zhan D.L."/>
            <person name="Shen Y.T."/>
            <person name="Niu Q.F."/>
            <person name="Chang L."/>
            <person name="Qiu J."/>
            <person name="Zhao L."/>
            <person name="Xie H.B."/>
            <person name="Fu W.Y."/>
            <person name="Jin J."/>
            <person name="Li X.W."/>
            <person name="Jiao Y."/>
            <person name="Zhou C.C."/>
            <person name="Tu T."/>
            <person name="Chai C.Y."/>
            <person name="Gao J.L."/>
            <person name="Fan L.J."/>
            <person name="van de Weg E."/>
            <person name="Wang J.Y."/>
            <person name="Gao Z.S."/>
        </authorList>
    </citation>
    <scope>NUCLEOTIDE SEQUENCE [LARGE SCALE GENOMIC DNA]</scope>
    <source>
        <tissue evidence="2">Leaves</tissue>
    </source>
</reference>
<keyword evidence="3" id="KW-1185">Reference proteome</keyword>
<dbReference type="Pfam" id="PF10357">
    <property type="entry name" value="WH_KIN17"/>
    <property type="match status" value="1"/>
</dbReference>
<dbReference type="PANTHER" id="PTHR12805">
    <property type="entry name" value="KIN17 KIN, ANTIGENIC DETERMINANT OF RECA PROTEIN HOMOLOG"/>
    <property type="match status" value="1"/>
</dbReference>
<dbReference type="GO" id="GO:0006974">
    <property type="term" value="P:DNA damage response"/>
    <property type="evidence" value="ECO:0007669"/>
    <property type="project" value="TreeGrafter"/>
</dbReference>